<sequence>MHKRWSRTMCTVDLQSGSNSCMTGSCHHRKRCGWSLVYSARLPKRVAHEVCLKKTNGCRSESAEYAGLTWSQWMPTQTVQDRVRREKEARGSRSRPFSRWGCFRSEC</sequence>
<accession>A0AAD4GJ19</accession>
<dbReference type="PROSITE" id="PS51257">
    <property type="entry name" value="PROKAR_LIPOPROTEIN"/>
    <property type="match status" value="1"/>
</dbReference>
<dbReference type="Proteomes" id="UP001194468">
    <property type="component" value="Unassembled WGS sequence"/>
</dbReference>
<reference evidence="1" key="1">
    <citation type="submission" date="2019-10" db="EMBL/GenBank/DDBJ databases">
        <authorList>
            <consortium name="DOE Joint Genome Institute"/>
            <person name="Kuo A."/>
            <person name="Miyauchi S."/>
            <person name="Kiss E."/>
            <person name="Drula E."/>
            <person name="Kohler A."/>
            <person name="Sanchez-Garcia M."/>
            <person name="Andreopoulos B."/>
            <person name="Barry K.W."/>
            <person name="Bonito G."/>
            <person name="Buee M."/>
            <person name="Carver A."/>
            <person name="Chen C."/>
            <person name="Cichocki N."/>
            <person name="Clum A."/>
            <person name="Culley D."/>
            <person name="Crous P.W."/>
            <person name="Fauchery L."/>
            <person name="Girlanda M."/>
            <person name="Hayes R."/>
            <person name="Keri Z."/>
            <person name="LaButti K."/>
            <person name="Lipzen A."/>
            <person name="Lombard V."/>
            <person name="Magnuson J."/>
            <person name="Maillard F."/>
            <person name="Morin E."/>
            <person name="Murat C."/>
            <person name="Nolan M."/>
            <person name="Ohm R."/>
            <person name="Pangilinan J."/>
            <person name="Pereira M."/>
            <person name="Perotto S."/>
            <person name="Peter M."/>
            <person name="Riley R."/>
            <person name="Sitrit Y."/>
            <person name="Stielow B."/>
            <person name="Szollosi G."/>
            <person name="Zifcakova L."/>
            <person name="Stursova M."/>
            <person name="Spatafora J.W."/>
            <person name="Tedersoo L."/>
            <person name="Vaario L.-M."/>
            <person name="Yamada A."/>
            <person name="Yan M."/>
            <person name="Wang P."/>
            <person name="Xu J."/>
            <person name="Bruns T."/>
            <person name="Baldrian P."/>
            <person name="Vilgalys R."/>
            <person name="Henrissat B."/>
            <person name="Grigoriev I.V."/>
            <person name="Hibbett D."/>
            <person name="Nagy L.G."/>
            <person name="Martin F.M."/>
        </authorList>
    </citation>
    <scope>NUCLEOTIDE SEQUENCE</scope>
    <source>
        <strain evidence="1">BED1</strain>
    </source>
</reference>
<evidence type="ECO:0000313" key="2">
    <source>
        <dbReference type="Proteomes" id="UP001194468"/>
    </source>
</evidence>
<gene>
    <name evidence="1" type="ORF">L210DRAFT_343870</name>
</gene>
<evidence type="ECO:0000313" key="1">
    <source>
        <dbReference type="EMBL" id="KAF8447372.1"/>
    </source>
</evidence>
<dbReference type="EMBL" id="WHUW01000004">
    <property type="protein sequence ID" value="KAF8447372.1"/>
    <property type="molecule type" value="Genomic_DNA"/>
</dbReference>
<keyword evidence="2" id="KW-1185">Reference proteome</keyword>
<name>A0AAD4GJ19_BOLED</name>
<dbReference type="AlphaFoldDB" id="A0AAD4GJ19"/>
<reference evidence="1" key="2">
    <citation type="journal article" date="2020" name="Nat. Commun.">
        <title>Large-scale genome sequencing of mycorrhizal fungi provides insights into the early evolution of symbiotic traits.</title>
        <authorList>
            <person name="Miyauchi S."/>
            <person name="Kiss E."/>
            <person name="Kuo A."/>
            <person name="Drula E."/>
            <person name="Kohler A."/>
            <person name="Sanchez-Garcia M."/>
            <person name="Morin E."/>
            <person name="Andreopoulos B."/>
            <person name="Barry K.W."/>
            <person name="Bonito G."/>
            <person name="Buee M."/>
            <person name="Carver A."/>
            <person name="Chen C."/>
            <person name="Cichocki N."/>
            <person name="Clum A."/>
            <person name="Culley D."/>
            <person name="Crous P.W."/>
            <person name="Fauchery L."/>
            <person name="Girlanda M."/>
            <person name="Hayes R.D."/>
            <person name="Keri Z."/>
            <person name="LaButti K."/>
            <person name="Lipzen A."/>
            <person name="Lombard V."/>
            <person name="Magnuson J."/>
            <person name="Maillard F."/>
            <person name="Murat C."/>
            <person name="Nolan M."/>
            <person name="Ohm R.A."/>
            <person name="Pangilinan J."/>
            <person name="Pereira M.F."/>
            <person name="Perotto S."/>
            <person name="Peter M."/>
            <person name="Pfister S."/>
            <person name="Riley R."/>
            <person name="Sitrit Y."/>
            <person name="Stielow J.B."/>
            <person name="Szollosi G."/>
            <person name="Zifcakova L."/>
            <person name="Stursova M."/>
            <person name="Spatafora J.W."/>
            <person name="Tedersoo L."/>
            <person name="Vaario L.M."/>
            <person name="Yamada A."/>
            <person name="Yan M."/>
            <person name="Wang P."/>
            <person name="Xu J."/>
            <person name="Bruns T."/>
            <person name="Baldrian P."/>
            <person name="Vilgalys R."/>
            <person name="Dunand C."/>
            <person name="Henrissat B."/>
            <person name="Grigoriev I.V."/>
            <person name="Hibbett D."/>
            <person name="Nagy L.G."/>
            <person name="Martin F.M."/>
        </authorList>
    </citation>
    <scope>NUCLEOTIDE SEQUENCE</scope>
    <source>
        <strain evidence="1">BED1</strain>
    </source>
</reference>
<comment type="caution">
    <text evidence="1">The sequence shown here is derived from an EMBL/GenBank/DDBJ whole genome shotgun (WGS) entry which is preliminary data.</text>
</comment>
<protein>
    <submittedName>
        <fullName evidence="1">Uncharacterized protein</fullName>
    </submittedName>
</protein>
<proteinExistence type="predicted"/>
<organism evidence="1 2">
    <name type="scientific">Boletus edulis BED1</name>
    <dbReference type="NCBI Taxonomy" id="1328754"/>
    <lineage>
        <taxon>Eukaryota</taxon>
        <taxon>Fungi</taxon>
        <taxon>Dikarya</taxon>
        <taxon>Basidiomycota</taxon>
        <taxon>Agaricomycotina</taxon>
        <taxon>Agaricomycetes</taxon>
        <taxon>Agaricomycetidae</taxon>
        <taxon>Boletales</taxon>
        <taxon>Boletineae</taxon>
        <taxon>Boletaceae</taxon>
        <taxon>Boletoideae</taxon>
        <taxon>Boletus</taxon>
    </lineage>
</organism>